<evidence type="ECO:0000313" key="4">
    <source>
        <dbReference type="EMBL" id="AGG19291.1"/>
    </source>
</evidence>
<feature type="transmembrane region" description="Helical" evidence="2">
    <location>
        <begin position="160"/>
        <end position="180"/>
    </location>
</feature>
<keyword evidence="1" id="KW-0349">Heme</keyword>
<dbReference type="GO" id="GO:0015979">
    <property type="term" value="P:photosynthesis"/>
    <property type="evidence" value="ECO:0007669"/>
    <property type="project" value="UniProtKB-KW"/>
</dbReference>
<feature type="transmembrane region" description="Helical" evidence="2">
    <location>
        <begin position="31"/>
        <end position="55"/>
    </location>
</feature>
<dbReference type="SUPFAM" id="SSF81342">
    <property type="entry name" value="Transmembrane di-heme cytochromes"/>
    <property type="match status" value="1"/>
</dbReference>
<keyword evidence="1 4" id="KW-0150">Chloroplast</keyword>
<feature type="transmembrane region" description="Helical" evidence="2">
    <location>
        <begin position="92"/>
        <end position="109"/>
    </location>
</feature>
<dbReference type="GO" id="GO:0009535">
    <property type="term" value="C:chloroplast thylakoid membrane"/>
    <property type="evidence" value="ECO:0007669"/>
    <property type="project" value="UniProtKB-SubCell"/>
</dbReference>
<dbReference type="InterPro" id="IPR048259">
    <property type="entry name" value="Cytochrome_b_N_euk/bac"/>
</dbReference>
<dbReference type="InterPro" id="IPR027387">
    <property type="entry name" value="Cytb/b6-like_sf"/>
</dbReference>
<comment type="subunit">
    <text evidence="1">The 4 large subunits of the cytochrome b6-f complex are cytochrome b6, subunit IV (17 kDa polypeptide, PetD), cytochrome f and the Rieske protein, while the 4 small subunits are PetG, PetL, PetM and PetN. The complex functions as a dimer.</text>
</comment>
<sequence length="218" mass="24127">MWLYDWSEEGLEIQCIGDDILGKLVPPHVNIFYCFGGVVSLLLLFQIISGLGLTMYYTPSVVSAFSSVLNIVGQVYLGWLNRSIHRWSGSSMVSALILHAFRVYLTGGFKKARELIWMTGIILGVCTVLFGVTGYSLAWDQVGYWACKIVTGVPEGLDKLLFGVGFLLVLIIRGGFSVSSGRLTRFYSIHTFLLPIVTLSLVIIHFIQIRKQGISGPL</sequence>
<keyword evidence="1" id="KW-0479">Metal-binding</keyword>
<keyword evidence="1" id="KW-0793">Thylakoid</keyword>
<reference evidence="4" key="1">
    <citation type="journal article" date="2014" name="Genome Biol. Evol.">
        <title>Massive gene transfer and extensive RNA editing of a symbiotic dinoflagellate plastid genome.</title>
        <authorList>
            <person name="Mungpakdee S."/>
            <person name="Shinzato C."/>
            <person name="Takeuchi T."/>
            <person name="Kawashima T."/>
            <person name="Koyanagi R."/>
            <person name="Hisata K."/>
            <person name="Tanaka M."/>
            <person name="Goto H."/>
            <person name="Fujie M."/>
            <person name="Lin S."/>
            <person name="Satoh N."/>
            <person name="Shoguchi E."/>
        </authorList>
    </citation>
    <scope>NUCLEOTIDE SEQUENCE</scope>
    <source>
        <strain evidence="4">Mf1.05b</strain>
    </source>
</reference>
<geneLocation type="chloroplast" evidence="4"/>
<keyword evidence="1" id="KW-0408">Iron</keyword>
<keyword evidence="2" id="KW-0472">Membrane</keyword>
<dbReference type="EMBL" id="JX094309">
    <property type="protein sequence ID" value="AGG19290.1"/>
    <property type="molecule type" value="Genomic_DNA"/>
</dbReference>
<dbReference type="PANTHER" id="PTHR19271:SF16">
    <property type="entry name" value="CYTOCHROME B"/>
    <property type="match status" value="1"/>
</dbReference>
<keyword evidence="1" id="KW-0602">Photosynthesis</keyword>
<keyword evidence="1" id="KW-0249">Electron transport</keyword>
<evidence type="ECO:0000256" key="2">
    <source>
        <dbReference type="SAM" id="Phobius"/>
    </source>
</evidence>
<feature type="transmembrane region" description="Helical" evidence="2">
    <location>
        <begin position="61"/>
        <end position="80"/>
    </location>
</feature>
<evidence type="ECO:0000256" key="1">
    <source>
        <dbReference type="RuleBase" id="RU003291"/>
    </source>
</evidence>
<organism evidence="4">
    <name type="scientific">Symbiodinium sp. Mf1.05b</name>
    <dbReference type="NCBI Taxonomy" id="1240977"/>
    <lineage>
        <taxon>Eukaryota</taxon>
        <taxon>Sar</taxon>
        <taxon>Alveolata</taxon>
        <taxon>Dinophyceae</taxon>
        <taxon>Suessiales</taxon>
        <taxon>Symbiodiniaceae</taxon>
        <taxon>Symbiodinium</taxon>
    </lineage>
</organism>
<feature type="domain" description="Cytochrome b/b6 N-terminal region profile" evidence="3">
    <location>
        <begin position="3"/>
        <end position="218"/>
    </location>
</feature>
<dbReference type="GO" id="GO:0022904">
    <property type="term" value="P:respiratory electron transport chain"/>
    <property type="evidence" value="ECO:0007669"/>
    <property type="project" value="InterPro"/>
</dbReference>
<comment type="subcellular location">
    <subcellularLocation>
        <location evidence="1">Plastid</location>
        <location evidence="1">Chloroplast thylakoid membrane</location>
        <topology evidence="1">Multi-pass membrane protein</topology>
    </subcellularLocation>
</comment>
<keyword evidence="4" id="KW-0934">Plastid</keyword>
<dbReference type="GO" id="GO:0016491">
    <property type="term" value="F:oxidoreductase activity"/>
    <property type="evidence" value="ECO:0007669"/>
    <property type="project" value="InterPro"/>
</dbReference>
<comment type="cofactor">
    <cofactor evidence="1">
        <name>heme c</name>
        <dbReference type="ChEBI" id="CHEBI:61717"/>
    </cofactor>
    <text evidence="1">Binds one heme group covalently by a single cysteine link with no axial amino acid ligand.</text>
</comment>
<dbReference type="PANTHER" id="PTHR19271">
    <property type="entry name" value="CYTOCHROME B"/>
    <property type="match status" value="1"/>
</dbReference>
<dbReference type="InterPro" id="IPR005797">
    <property type="entry name" value="Cyt_b/b6_N"/>
</dbReference>
<dbReference type="Pfam" id="PF00033">
    <property type="entry name" value="Cytochrome_B"/>
    <property type="match status" value="1"/>
</dbReference>
<proteinExistence type="inferred from homology"/>
<dbReference type="GO" id="GO:0009055">
    <property type="term" value="F:electron transfer activity"/>
    <property type="evidence" value="ECO:0007669"/>
    <property type="project" value="InterPro"/>
</dbReference>
<dbReference type="PIRSF" id="PIRSF000032">
    <property type="entry name" value="Cytochrome_b6"/>
    <property type="match status" value="1"/>
</dbReference>
<accession>A0A0A0N2S8</accession>
<dbReference type="InterPro" id="IPR016174">
    <property type="entry name" value="Di-haem_cyt_TM"/>
</dbReference>
<comment type="function">
    <text evidence="1">Component of the cytochrome b6-f complex, which mediates electron transfer between photosystem II (PSII) and photosystem I (PSI), cyclic electron flow around PSI, and state transitions.</text>
</comment>
<dbReference type="CDD" id="cd00284">
    <property type="entry name" value="Cytochrome_b_N"/>
    <property type="match status" value="1"/>
</dbReference>
<comment type="cofactor">
    <cofactor evidence="1">
        <name>heme b</name>
        <dbReference type="ChEBI" id="CHEBI:60344"/>
    </cofactor>
    <text evidence="1">Binds 2 heme b groups non-covalently with two histidine residues as axial ligands.</text>
</comment>
<keyword evidence="1" id="KW-0813">Transport</keyword>
<feature type="transmembrane region" description="Helical" evidence="2">
    <location>
        <begin position="186"/>
        <end position="207"/>
    </location>
</feature>
<feature type="transmembrane region" description="Helical" evidence="2">
    <location>
        <begin position="115"/>
        <end position="139"/>
    </location>
</feature>
<name>A0A0A0N2S8_9DINO</name>
<gene>
    <name evidence="4" type="primary">petB</name>
</gene>
<dbReference type="GO" id="GO:0046872">
    <property type="term" value="F:metal ion binding"/>
    <property type="evidence" value="ECO:0007669"/>
    <property type="project" value="UniProtKB-KW"/>
</dbReference>
<dbReference type="Gene3D" id="1.20.810.10">
    <property type="entry name" value="Cytochrome Bc1 Complex, Chain C"/>
    <property type="match status" value="1"/>
</dbReference>
<keyword evidence="2" id="KW-1133">Transmembrane helix</keyword>
<keyword evidence="1 2" id="KW-0812">Transmembrane</keyword>
<dbReference type="EMBL" id="JX094310">
    <property type="protein sequence ID" value="AGG19291.1"/>
    <property type="molecule type" value="Genomic_DNA"/>
</dbReference>
<dbReference type="AlphaFoldDB" id="A0A0A0N2S8"/>
<protein>
    <recommendedName>
        <fullName evidence="1">Cytochrome b6</fullName>
    </recommendedName>
</protein>
<evidence type="ECO:0000259" key="3">
    <source>
        <dbReference type="PROSITE" id="PS51002"/>
    </source>
</evidence>
<dbReference type="PROSITE" id="PS51002">
    <property type="entry name" value="CYTB_NTER"/>
    <property type="match status" value="1"/>
</dbReference>
<comment type="similarity">
    <text evidence="1">Belongs to the cytochrome b family. PetB subfamily.</text>
</comment>